<organism evidence="3 4">
    <name type="scientific">Streptomyces nigrescens</name>
    <dbReference type="NCBI Taxonomy" id="1920"/>
    <lineage>
        <taxon>Bacteria</taxon>
        <taxon>Bacillati</taxon>
        <taxon>Actinomycetota</taxon>
        <taxon>Actinomycetes</taxon>
        <taxon>Kitasatosporales</taxon>
        <taxon>Streptomycetaceae</taxon>
        <taxon>Streptomyces</taxon>
    </lineage>
</organism>
<feature type="region of interest" description="Disordered" evidence="1">
    <location>
        <begin position="1"/>
        <end position="50"/>
    </location>
</feature>
<dbReference type="SUPFAM" id="SSF54427">
    <property type="entry name" value="NTF2-like"/>
    <property type="match status" value="1"/>
</dbReference>
<dbReference type="InterPro" id="IPR037401">
    <property type="entry name" value="SnoaL-like"/>
</dbReference>
<evidence type="ECO:0000256" key="1">
    <source>
        <dbReference type="SAM" id="MobiDB-lite"/>
    </source>
</evidence>
<feature type="compositionally biased region" description="Basic and acidic residues" evidence="1">
    <location>
        <begin position="1"/>
        <end position="25"/>
    </location>
</feature>
<feature type="compositionally biased region" description="Basic and acidic residues" evidence="1">
    <location>
        <begin position="33"/>
        <end position="45"/>
    </location>
</feature>
<proteinExistence type="predicted"/>
<reference evidence="3" key="1">
    <citation type="submission" date="2022-06" db="EMBL/GenBank/DDBJ databases">
        <title>Complete genome sequence of Streptomyces nigrescens HEK616.</title>
        <authorList>
            <person name="Asamizu S."/>
            <person name="Onaka H."/>
        </authorList>
    </citation>
    <scope>NUCLEOTIDE SEQUENCE</scope>
    <source>
        <strain evidence="3">HEK616</strain>
    </source>
</reference>
<evidence type="ECO:0000259" key="2">
    <source>
        <dbReference type="Pfam" id="PF12680"/>
    </source>
</evidence>
<evidence type="ECO:0000313" key="3">
    <source>
        <dbReference type="EMBL" id="BDM72254.1"/>
    </source>
</evidence>
<evidence type="ECO:0000313" key="4">
    <source>
        <dbReference type="Proteomes" id="UP001059597"/>
    </source>
</evidence>
<dbReference type="RefSeq" id="WP_261955704.1">
    <property type="nucleotide sequence ID" value="NZ_AP026073.1"/>
</dbReference>
<gene>
    <name evidence="3" type="ORF">HEK616_57410</name>
</gene>
<dbReference type="EMBL" id="AP026073">
    <property type="protein sequence ID" value="BDM72254.1"/>
    <property type="molecule type" value="Genomic_DNA"/>
</dbReference>
<feature type="domain" description="SnoaL-like" evidence="2">
    <location>
        <begin position="59"/>
        <end position="162"/>
    </location>
</feature>
<dbReference type="Pfam" id="PF12680">
    <property type="entry name" value="SnoaL_2"/>
    <property type="match status" value="1"/>
</dbReference>
<name>A0ABN6R1H2_STRNI</name>
<protein>
    <recommendedName>
        <fullName evidence="2">SnoaL-like domain-containing protein</fullName>
    </recommendedName>
</protein>
<dbReference type="Proteomes" id="UP001059597">
    <property type="component" value="Chromosome"/>
</dbReference>
<dbReference type="InterPro" id="IPR032710">
    <property type="entry name" value="NTF2-like_dom_sf"/>
</dbReference>
<sequence length="171" mass="19303">MSTEDRETTNDRETTSDSETTKDSEANEGSETAEIRETVQGKEAAEAGETVPADRAKLLRRMYEIFDTQQVDDFTRAAFHPDVDWPNVAEGTRLHGIDAVLAYWKRQFAVAHPLVRMEGMAAEPDGRIPVRVRTGLRDATGDHWSDTLLRHVYAFRDGKVAHMEVRQDTEA</sequence>
<dbReference type="Gene3D" id="3.10.450.50">
    <property type="match status" value="1"/>
</dbReference>
<accession>A0ABN6R1H2</accession>
<keyword evidence="4" id="KW-1185">Reference proteome</keyword>